<evidence type="ECO:0000313" key="1">
    <source>
        <dbReference type="EMBL" id="MXQ82334.1"/>
    </source>
</evidence>
<evidence type="ECO:0000313" key="2">
    <source>
        <dbReference type="Proteomes" id="UP000322234"/>
    </source>
</evidence>
<comment type="caution">
    <text evidence="1">The sequence shown here is derived from an EMBL/GenBank/DDBJ whole genome shotgun (WGS) entry which is preliminary data.</text>
</comment>
<dbReference type="Proteomes" id="UP000322234">
    <property type="component" value="Unassembled WGS sequence"/>
</dbReference>
<reference evidence="1" key="1">
    <citation type="submission" date="2019-10" db="EMBL/GenBank/DDBJ databases">
        <title>The sequence and de novo assembly of the wild yak genome.</title>
        <authorList>
            <person name="Liu Y."/>
        </authorList>
    </citation>
    <scope>NUCLEOTIDE SEQUENCE [LARGE SCALE GENOMIC DNA]</scope>
    <source>
        <strain evidence="1">WY2019</strain>
    </source>
</reference>
<dbReference type="EMBL" id="VBQZ03000012">
    <property type="protein sequence ID" value="MXQ82334.1"/>
    <property type="molecule type" value="Genomic_DNA"/>
</dbReference>
<keyword evidence="2" id="KW-1185">Reference proteome</keyword>
<gene>
    <name evidence="1" type="ORF">E5288_WYG011005</name>
</gene>
<organism evidence="1 2">
    <name type="scientific">Bos mutus</name>
    <name type="common">wild yak</name>
    <dbReference type="NCBI Taxonomy" id="72004"/>
    <lineage>
        <taxon>Eukaryota</taxon>
        <taxon>Metazoa</taxon>
        <taxon>Chordata</taxon>
        <taxon>Craniata</taxon>
        <taxon>Vertebrata</taxon>
        <taxon>Euteleostomi</taxon>
        <taxon>Mammalia</taxon>
        <taxon>Eutheria</taxon>
        <taxon>Laurasiatheria</taxon>
        <taxon>Artiodactyla</taxon>
        <taxon>Ruminantia</taxon>
        <taxon>Pecora</taxon>
        <taxon>Bovidae</taxon>
        <taxon>Bovinae</taxon>
        <taxon>Bos</taxon>
    </lineage>
</organism>
<proteinExistence type="predicted"/>
<accession>A0A6B0R3A6</accession>
<dbReference type="AlphaFoldDB" id="A0A6B0R3A6"/>
<name>A0A6B0R3A6_9CETA</name>
<sequence>MKKIKKRDVVQSSCHRVRTSGASPPWDDMLCFLHSRDSAAAFAEPSHVTVALHEVHSSMGKQHISGAFSAPIHWIGKTTSRYLSFMQRAWVHSPAKHGVHSSLFSRKERGLSPRGFCVLQPRFLRFIC</sequence>
<protein>
    <submittedName>
        <fullName evidence="1">Uncharacterized protein</fullName>
    </submittedName>
</protein>